<comment type="caution">
    <text evidence="1">The sequence shown here is derived from an EMBL/GenBank/DDBJ whole genome shotgun (WGS) entry which is preliminary data.</text>
</comment>
<reference evidence="1 2" key="1">
    <citation type="submission" date="2019-08" db="EMBL/GenBank/DDBJ databases">
        <title>Genome of Luteibaculum oceani JCM 18817.</title>
        <authorList>
            <person name="Bowman J.P."/>
        </authorList>
    </citation>
    <scope>NUCLEOTIDE SEQUENCE [LARGE SCALE GENOMIC DNA]</scope>
    <source>
        <strain evidence="1 2">JCM 18817</strain>
    </source>
</reference>
<gene>
    <name evidence="1" type="ORF">FRX97_06120</name>
</gene>
<evidence type="ECO:0000313" key="2">
    <source>
        <dbReference type="Proteomes" id="UP000321168"/>
    </source>
</evidence>
<sequence>MKITQIALVLGMLLFACSENKKSSSIDPVNWANRAIVIPDSTEHGATYLSIYSQIYSLTEHRKHDLTVTVSMRNTSTVDTLYIESAKYFDGKGKLIRNYFKDPIYISPLETVDIVIDEKDREGGTGANFLFSWSMEIEAAEPLFEAVMISTSGQQGLSFTTTGKRVN</sequence>
<evidence type="ECO:0000313" key="1">
    <source>
        <dbReference type="EMBL" id="TXC79005.1"/>
    </source>
</evidence>
<dbReference type="AlphaFoldDB" id="A0A5C6V5N5"/>
<organism evidence="1 2">
    <name type="scientific">Luteibaculum oceani</name>
    <dbReference type="NCBI Taxonomy" id="1294296"/>
    <lineage>
        <taxon>Bacteria</taxon>
        <taxon>Pseudomonadati</taxon>
        <taxon>Bacteroidota</taxon>
        <taxon>Flavobacteriia</taxon>
        <taxon>Flavobacteriales</taxon>
        <taxon>Luteibaculaceae</taxon>
        <taxon>Luteibaculum</taxon>
    </lineage>
</organism>
<dbReference type="OrthoDB" id="283474at2"/>
<protein>
    <submittedName>
        <fullName evidence="1">DUF3124 domain-containing protein</fullName>
    </submittedName>
</protein>
<dbReference type="EMBL" id="VORB01000005">
    <property type="protein sequence ID" value="TXC79005.1"/>
    <property type="molecule type" value="Genomic_DNA"/>
</dbReference>
<accession>A0A5C6V5N5</accession>
<name>A0A5C6V5N5_9FLAO</name>
<dbReference type="Proteomes" id="UP000321168">
    <property type="component" value="Unassembled WGS sequence"/>
</dbReference>
<dbReference type="PROSITE" id="PS51257">
    <property type="entry name" value="PROKAR_LIPOPROTEIN"/>
    <property type="match status" value="1"/>
</dbReference>
<proteinExistence type="predicted"/>
<dbReference type="InterPro" id="IPR021471">
    <property type="entry name" value="DUF3124"/>
</dbReference>
<dbReference type="Pfam" id="PF11322">
    <property type="entry name" value="DUF3124"/>
    <property type="match status" value="1"/>
</dbReference>
<keyword evidence="2" id="KW-1185">Reference proteome</keyword>